<dbReference type="EMBL" id="PKFO01000005">
    <property type="protein sequence ID" value="PVH21417.1"/>
    <property type="molecule type" value="Genomic_DNA"/>
</dbReference>
<comment type="subcellular location">
    <subcellularLocation>
        <location evidence="1">Membrane</location>
        <topology evidence="1">Multi-pass membrane protein</topology>
    </subcellularLocation>
</comment>
<gene>
    <name evidence="8" type="ORF">CXQ85_000394</name>
</gene>
<feature type="transmembrane region" description="Helical" evidence="7">
    <location>
        <begin position="238"/>
        <end position="261"/>
    </location>
</feature>
<dbReference type="RefSeq" id="XP_025342357.1">
    <property type="nucleotide sequence ID" value="XM_025484142.1"/>
</dbReference>
<evidence type="ECO:0000256" key="2">
    <source>
        <dbReference type="ARBA" id="ARBA00008335"/>
    </source>
</evidence>
<name>A0A2V1ATA6_9ASCO</name>
<reference evidence="8 9" key="1">
    <citation type="submission" date="2017-12" db="EMBL/GenBank/DDBJ databases">
        <title>Genome Sequence of a Multidrug-Resistant Candida haemulonii Isolate from a Patient with Chronic Leg Ulcers in Israel.</title>
        <authorList>
            <person name="Chow N.A."/>
            <person name="Gade L."/>
            <person name="Batra D."/>
            <person name="Rowe L.A."/>
            <person name="Ben-Ami R."/>
            <person name="Loparev V.N."/>
            <person name="Litvintseva A.P."/>
        </authorList>
    </citation>
    <scope>NUCLEOTIDE SEQUENCE [LARGE SCALE GENOMIC DNA]</scope>
    <source>
        <strain evidence="8 9">B11899</strain>
    </source>
</reference>
<protein>
    <recommendedName>
        <fullName evidence="10">Major facilitator superfamily (MFS) profile domain-containing protein</fullName>
    </recommendedName>
</protein>
<dbReference type="Pfam" id="PF07690">
    <property type="entry name" value="MFS_1"/>
    <property type="match status" value="1"/>
</dbReference>
<feature type="transmembrane region" description="Helical" evidence="7">
    <location>
        <begin position="368"/>
        <end position="394"/>
    </location>
</feature>
<keyword evidence="9" id="KW-1185">Reference proteome</keyword>
<dbReference type="VEuPathDB" id="FungiDB:CXQ85_000394"/>
<evidence type="ECO:0000256" key="1">
    <source>
        <dbReference type="ARBA" id="ARBA00004141"/>
    </source>
</evidence>
<dbReference type="GO" id="GO:0022857">
    <property type="term" value="F:transmembrane transporter activity"/>
    <property type="evidence" value="ECO:0007669"/>
    <property type="project" value="InterPro"/>
</dbReference>
<evidence type="ECO:0000256" key="5">
    <source>
        <dbReference type="ARBA" id="ARBA00023136"/>
    </source>
</evidence>
<comment type="caution">
    <text evidence="8">The sequence shown here is derived from an EMBL/GenBank/DDBJ whole genome shotgun (WGS) entry which is preliminary data.</text>
</comment>
<dbReference type="PANTHER" id="PTHR23501:SF58">
    <property type="entry name" value="LOW AFFINITY HEME TRANSPORTER STR3"/>
    <property type="match status" value="1"/>
</dbReference>
<keyword evidence="5 7" id="KW-0472">Membrane</keyword>
<evidence type="ECO:0000256" key="4">
    <source>
        <dbReference type="ARBA" id="ARBA00022989"/>
    </source>
</evidence>
<evidence type="ECO:0008006" key="10">
    <source>
        <dbReference type="Google" id="ProtNLM"/>
    </source>
</evidence>
<dbReference type="AlphaFoldDB" id="A0A2V1ATA6"/>
<dbReference type="OrthoDB" id="4078873at2759"/>
<feature type="transmembrane region" description="Helical" evidence="7">
    <location>
        <begin position="468"/>
        <end position="488"/>
    </location>
</feature>
<feature type="transmembrane region" description="Helical" evidence="7">
    <location>
        <begin position="500"/>
        <end position="520"/>
    </location>
</feature>
<feature type="transmembrane region" description="Helical" evidence="7">
    <location>
        <begin position="151"/>
        <end position="168"/>
    </location>
</feature>
<proteinExistence type="inferred from homology"/>
<evidence type="ECO:0000256" key="7">
    <source>
        <dbReference type="SAM" id="Phobius"/>
    </source>
</evidence>
<feature type="transmembrane region" description="Helical" evidence="7">
    <location>
        <begin position="118"/>
        <end position="139"/>
    </location>
</feature>
<dbReference type="PANTHER" id="PTHR23501">
    <property type="entry name" value="MAJOR FACILITATOR SUPERFAMILY"/>
    <property type="match status" value="1"/>
</dbReference>
<feature type="transmembrane region" description="Helical" evidence="7">
    <location>
        <begin position="205"/>
        <end position="226"/>
    </location>
</feature>
<feature type="region of interest" description="Disordered" evidence="6">
    <location>
        <begin position="1"/>
        <end position="45"/>
    </location>
</feature>
<sequence length="652" mass="72017">MTKTEPRDTSSTGSSSSRISLNEKAVESETEVKHESSSVVHEETSPVKRVDAKAEVIKDRGVYRVEALKKVLYSHEKGLQMRIILGVSLLLCAWASSLDTSVTMSLQPWATSAFQQHSMGIGTISIASQIISAISKPVWARTANIISRPTTYLFSMAFYVVGYIIVASSHTISAYIVGSAFSAAGSSGVNFLTSTIVADLTTLKWRALAAGMLNTPFIINTWYAGYIVSDLGPSRWRWGYGMFCIIMPVVLSPAIIIMFVFESRAQKYLEEETVTEYKQGVGFKKNWKKLIWRVLVEVDALGLILLGFAFALLLLPFSLYREAEGQWRNPSMIAMLCVGGVLIILFIIYEVVLAPFPIVPRKCLNKTLIAAVVSSFISLVGGMLPLIYLTSYSLIVKEWSLKDWTYFNNTFTLASSIFGVVAGICMKLTHRHKIYQYFSMLVATIGYGIMIEGNLATTDTAKLVISQILNGMAASFGLAASSVALQASIPHRDLAISMSILSLFSSIGSSVGAAISSAIWQGKMVDALRKNMPPYISDEDVMSFFSNLGALKMFEPSTEIRQGAIMAYREVFFYFYPIALGLQVVNFVAVTLQRNYYLGDSHNAVEDEDGNSIPAEEQIIDKTSTKRKINWKHMLMGIEDWPEEPSRPSGNK</sequence>
<dbReference type="GeneID" id="37005727"/>
<keyword evidence="4 7" id="KW-1133">Transmembrane helix</keyword>
<comment type="similarity">
    <text evidence="2">Belongs to the major facilitator superfamily.</text>
</comment>
<dbReference type="SUPFAM" id="SSF103473">
    <property type="entry name" value="MFS general substrate transporter"/>
    <property type="match status" value="2"/>
</dbReference>
<feature type="transmembrane region" description="Helical" evidence="7">
    <location>
        <begin position="294"/>
        <end position="320"/>
    </location>
</feature>
<feature type="compositionally biased region" description="Basic and acidic residues" evidence="6">
    <location>
        <begin position="24"/>
        <end position="45"/>
    </location>
</feature>
<feature type="transmembrane region" description="Helical" evidence="7">
    <location>
        <begin position="79"/>
        <end position="98"/>
    </location>
</feature>
<evidence type="ECO:0000313" key="8">
    <source>
        <dbReference type="EMBL" id="PVH21417.1"/>
    </source>
</evidence>
<feature type="transmembrane region" description="Helical" evidence="7">
    <location>
        <begin position="332"/>
        <end position="356"/>
    </location>
</feature>
<dbReference type="Proteomes" id="UP000244309">
    <property type="component" value="Unassembled WGS sequence"/>
</dbReference>
<keyword evidence="3 7" id="KW-0812">Transmembrane</keyword>
<evidence type="ECO:0000256" key="6">
    <source>
        <dbReference type="SAM" id="MobiDB-lite"/>
    </source>
</evidence>
<feature type="transmembrane region" description="Helical" evidence="7">
    <location>
        <begin position="406"/>
        <end position="425"/>
    </location>
</feature>
<feature type="transmembrane region" description="Helical" evidence="7">
    <location>
        <begin position="571"/>
        <end position="592"/>
    </location>
</feature>
<feature type="compositionally biased region" description="Low complexity" evidence="6">
    <location>
        <begin position="10"/>
        <end position="20"/>
    </location>
</feature>
<dbReference type="STRING" id="45357.A0A2V1ATA6"/>
<evidence type="ECO:0000256" key="3">
    <source>
        <dbReference type="ARBA" id="ARBA00022692"/>
    </source>
</evidence>
<accession>A0A2V1ATA6</accession>
<dbReference type="InterPro" id="IPR011701">
    <property type="entry name" value="MFS"/>
</dbReference>
<dbReference type="Gene3D" id="1.20.1250.20">
    <property type="entry name" value="MFS general substrate transporter like domains"/>
    <property type="match status" value="2"/>
</dbReference>
<evidence type="ECO:0000313" key="9">
    <source>
        <dbReference type="Proteomes" id="UP000244309"/>
    </source>
</evidence>
<dbReference type="InterPro" id="IPR036259">
    <property type="entry name" value="MFS_trans_sf"/>
</dbReference>
<feature type="transmembrane region" description="Helical" evidence="7">
    <location>
        <begin position="174"/>
        <end position="193"/>
    </location>
</feature>
<dbReference type="GO" id="GO:0005886">
    <property type="term" value="C:plasma membrane"/>
    <property type="evidence" value="ECO:0007669"/>
    <property type="project" value="TreeGrafter"/>
</dbReference>
<organism evidence="8 9">
    <name type="scientific">Candidozyma haemuli</name>
    <dbReference type="NCBI Taxonomy" id="45357"/>
    <lineage>
        <taxon>Eukaryota</taxon>
        <taxon>Fungi</taxon>
        <taxon>Dikarya</taxon>
        <taxon>Ascomycota</taxon>
        <taxon>Saccharomycotina</taxon>
        <taxon>Pichiomycetes</taxon>
        <taxon>Metschnikowiaceae</taxon>
        <taxon>Candidozyma</taxon>
    </lineage>
</organism>